<dbReference type="EMBL" id="MT142030">
    <property type="protein sequence ID" value="QJA73481.1"/>
    <property type="molecule type" value="Genomic_DNA"/>
</dbReference>
<dbReference type="EMBL" id="MT141544">
    <property type="protein sequence ID" value="QJA65791.1"/>
    <property type="molecule type" value="Genomic_DNA"/>
</dbReference>
<reference evidence="1" key="1">
    <citation type="submission" date="2020-03" db="EMBL/GenBank/DDBJ databases">
        <title>The deep terrestrial virosphere.</title>
        <authorList>
            <person name="Holmfeldt K."/>
            <person name="Nilsson E."/>
            <person name="Simone D."/>
            <person name="Lopez-Fernandez M."/>
            <person name="Wu X."/>
            <person name="de Brujin I."/>
            <person name="Lundin D."/>
            <person name="Andersson A."/>
            <person name="Bertilsson S."/>
            <person name="Dopson M."/>
        </authorList>
    </citation>
    <scope>NUCLEOTIDE SEQUENCE</scope>
    <source>
        <strain evidence="2">MM415A02338</strain>
        <strain evidence="1">MM415B00380</strain>
    </source>
</reference>
<accession>A0A6M3J9P9</accession>
<name>A0A6M3J9P9_9ZZZZ</name>
<organism evidence="1">
    <name type="scientific">viral metagenome</name>
    <dbReference type="NCBI Taxonomy" id="1070528"/>
    <lineage>
        <taxon>unclassified sequences</taxon>
        <taxon>metagenomes</taxon>
        <taxon>organismal metagenomes</taxon>
    </lineage>
</organism>
<sequence length="151" mass="16937">MTLDGKGRRAKGQRGELATVHEIRKAVGPGYVVRRGSQSREGRDDPDVVVEGMPLWIEVKTWGARHSWTSQVEALRQAEQACLESEEPSQIPIAVIRESRRQPMALLRLEAVEWFIHGMPPWLNPPTGPVMMVAWSTLLVAISRRVAEGHL</sequence>
<evidence type="ECO:0008006" key="3">
    <source>
        <dbReference type="Google" id="ProtNLM"/>
    </source>
</evidence>
<evidence type="ECO:0000313" key="2">
    <source>
        <dbReference type="EMBL" id="QJA73481.1"/>
    </source>
</evidence>
<gene>
    <name evidence="2" type="ORF">MM415A02338_0009</name>
    <name evidence="1" type="ORF">MM415B00380_0043</name>
</gene>
<proteinExistence type="predicted"/>
<protein>
    <recommendedName>
        <fullName evidence="3">Holliday junction resolvase</fullName>
    </recommendedName>
</protein>
<dbReference type="AlphaFoldDB" id="A0A6M3J9P9"/>
<evidence type="ECO:0000313" key="1">
    <source>
        <dbReference type="EMBL" id="QJA65791.1"/>
    </source>
</evidence>